<organism evidence="2 3">
    <name type="scientific">Zizania palustris</name>
    <name type="common">Northern wild rice</name>
    <dbReference type="NCBI Taxonomy" id="103762"/>
    <lineage>
        <taxon>Eukaryota</taxon>
        <taxon>Viridiplantae</taxon>
        <taxon>Streptophyta</taxon>
        <taxon>Embryophyta</taxon>
        <taxon>Tracheophyta</taxon>
        <taxon>Spermatophyta</taxon>
        <taxon>Magnoliopsida</taxon>
        <taxon>Liliopsida</taxon>
        <taxon>Poales</taxon>
        <taxon>Poaceae</taxon>
        <taxon>BOP clade</taxon>
        <taxon>Oryzoideae</taxon>
        <taxon>Oryzeae</taxon>
        <taxon>Zizaniinae</taxon>
        <taxon>Zizania</taxon>
    </lineage>
</organism>
<reference evidence="2" key="1">
    <citation type="journal article" date="2021" name="bioRxiv">
        <title>Whole Genome Assembly and Annotation of Northern Wild Rice, Zizania palustris L., Supports a Whole Genome Duplication in the Zizania Genus.</title>
        <authorList>
            <person name="Haas M."/>
            <person name="Kono T."/>
            <person name="Macchietto M."/>
            <person name="Millas R."/>
            <person name="McGilp L."/>
            <person name="Shao M."/>
            <person name="Duquette J."/>
            <person name="Hirsch C.N."/>
            <person name="Kimball J."/>
        </authorList>
    </citation>
    <scope>NUCLEOTIDE SEQUENCE</scope>
    <source>
        <tissue evidence="2">Fresh leaf tissue</tissue>
    </source>
</reference>
<name>A0A8J5V1I1_ZIZPA</name>
<sequence length="85" mass="9126">MAARHGPHVIKLQDSTRRCSATRLLPPTARSPLRPCSDTTRAGGPRSILLSRCSRTRLRNEIATCRSSTSTTSGSRPLTSCSSSS</sequence>
<evidence type="ECO:0000256" key="1">
    <source>
        <dbReference type="SAM" id="MobiDB-lite"/>
    </source>
</evidence>
<gene>
    <name evidence="2" type="ORF">GUJ93_ZPchr0008g11550</name>
</gene>
<proteinExistence type="predicted"/>
<dbReference type="Proteomes" id="UP000729402">
    <property type="component" value="Unassembled WGS sequence"/>
</dbReference>
<dbReference type="AlphaFoldDB" id="A0A8J5V1I1"/>
<dbReference type="EMBL" id="JAAALK010000290">
    <property type="protein sequence ID" value="KAG8046440.1"/>
    <property type="molecule type" value="Genomic_DNA"/>
</dbReference>
<evidence type="ECO:0000313" key="3">
    <source>
        <dbReference type="Proteomes" id="UP000729402"/>
    </source>
</evidence>
<feature type="region of interest" description="Disordered" evidence="1">
    <location>
        <begin position="64"/>
        <end position="85"/>
    </location>
</feature>
<comment type="caution">
    <text evidence="2">The sequence shown here is derived from an EMBL/GenBank/DDBJ whole genome shotgun (WGS) entry which is preliminary data.</text>
</comment>
<reference evidence="2" key="2">
    <citation type="submission" date="2021-02" db="EMBL/GenBank/DDBJ databases">
        <authorList>
            <person name="Kimball J.A."/>
            <person name="Haas M.W."/>
            <person name="Macchietto M."/>
            <person name="Kono T."/>
            <person name="Duquette J."/>
            <person name="Shao M."/>
        </authorList>
    </citation>
    <scope>NUCLEOTIDE SEQUENCE</scope>
    <source>
        <tissue evidence="2">Fresh leaf tissue</tissue>
    </source>
</reference>
<protein>
    <submittedName>
        <fullName evidence="2">Uncharacterized protein</fullName>
    </submittedName>
</protein>
<keyword evidence="3" id="KW-1185">Reference proteome</keyword>
<accession>A0A8J5V1I1</accession>
<evidence type="ECO:0000313" key="2">
    <source>
        <dbReference type="EMBL" id="KAG8046440.1"/>
    </source>
</evidence>